<accession>A0AAD6ZQ64</accession>
<evidence type="ECO:0000256" key="2">
    <source>
        <dbReference type="SAM" id="Phobius"/>
    </source>
</evidence>
<organism evidence="3 4">
    <name type="scientific">Mycena albidolilacea</name>
    <dbReference type="NCBI Taxonomy" id="1033008"/>
    <lineage>
        <taxon>Eukaryota</taxon>
        <taxon>Fungi</taxon>
        <taxon>Dikarya</taxon>
        <taxon>Basidiomycota</taxon>
        <taxon>Agaricomycotina</taxon>
        <taxon>Agaricomycetes</taxon>
        <taxon>Agaricomycetidae</taxon>
        <taxon>Agaricales</taxon>
        <taxon>Marasmiineae</taxon>
        <taxon>Mycenaceae</taxon>
        <taxon>Mycena</taxon>
    </lineage>
</organism>
<keyword evidence="2" id="KW-0812">Transmembrane</keyword>
<keyword evidence="2" id="KW-1133">Transmembrane helix</keyword>
<evidence type="ECO:0000256" key="1">
    <source>
        <dbReference type="SAM" id="MobiDB-lite"/>
    </source>
</evidence>
<comment type="caution">
    <text evidence="3">The sequence shown here is derived from an EMBL/GenBank/DDBJ whole genome shotgun (WGS) entry which is preliminary data.</text>
</comment>
<evidence type="ECO:0000313" key="3">
    <source>
        <dbReference type="EMBL" id="KAJ7334157.1"/>
    </source>
</evidence>
<gene>
    <name evidence="3" type="ORF">DFH08DRAFT_965902</name>
</gene>
<protein>
    <submittedName>
        <fullName evidence="3">Uncharacterized protein</fullName>
    </submittedName>
</protein>
<feature type="region of interest" description="Disordered" evidence="1">
    <location>
        <begin position="184"/>
        <end position="220"/>
    </location>
</feature>
<dbReference type="AlphaFoldDB" id="A0AAD6ZQ64"/>
<name>A0AAD6ZQ64_9AGAR</name>
<keyword evidence="4" id="KW-1185">Reference proteome</keyword>
<evidence type="ECO:0000313" key="4">
    <source>
        <dbReference type="Proteomes" id="UP001218218"/>
    </source>
</evidence>
<sequence>MLFSSAGCSTPSSTASLVPFSSLVAIHRFIFGTCSIAVVLSFLCLVLVVVPKIVRWTRACKFTKRGGSSLDITSSESPFPPRPSPGYVSPPLKALTTGPMYKLYRYGIFGGKSPGKHQINLNNRPRLGPRAAEIYRERRRPTKPPERHRRKQVHNRHCLVYACVPGLKTVDRVLERIRIRNTKAQRAPLGRSHKENAATPSRNAKGFHSPGKENAYSSRAVLRALV</sequence>
<keyword evidence="2" id="KW-0472">Membrane</keyword>
<dbReference type="Proteomes" id="UP001218218">
    <property type="component" value="Unassembled WGS sequence"/>
</dbReference>
<feature type="transmembrane region" description="Helical" evidence="2">
    <location>
        <begin position="25"/>
        <end position="50"/>
    </location>
</feature>
<dbReference type="EMBL" id="JARIHO010000033">
    <property type="protein sequence ID" value="KAJ7334157.1"/>
    <property type="molecule type" value="Genomic_DNA"/>
</dbReference>
<reference evidence="3" key="1">
    <citation type="submission" date="2023-03" db="EMBL/GenBank/DDBJ databases">
        <title>Massive genome expansion in bonnet fungi (Mycena s.s.) driven by repeated elements and novel gene families across ecological guilds.</title>
        <authorList>
            <consortium name="Lawrence Berkeley National Laboratory"/>
            <person name="Harder C.B."/>
            <person name="Miyauchi S."/>
            <person name="Viragh M."/>
            <person name="Kuo A."/>
            <person name="Thoen E."/>
            <person name="Andreopoulos B."/>
            <person name="Lu D."/>
            <person name="Skrede I."/>
            <person name="Drula E."/>
            <person name="Henrissat B."/>
            <person name="Morin E."/>
            <person name="Kohler A."/>
            <person name="Barry K."/>
            <person name="LaButti K."/>
            <person name="Morin E."/>
            <person name="Salamov A."/>
            <person name="Lipzen A."/>
            <person name="Mereny Z."/>
            <person name="Hegedus B."/>
            <person name="Baldrian P."/>
            <person name="Stursova M."/>
            <person name="Weitz H."/>
            <person name="Taylor A."/>
            <person name="Grigoriev I.V."/>
            <person name="Nagy L.G."/>
            <person name="Martin F."/>
            <person name="Kauserud H."/>
        </authorList>
    </citation>
    <scope>NUCLEOTIDE SEQUENCE</scope>
    <source>
        <strain evidence="3">CBHHK002</strain>
    </source>
</reference>
<proteinExistence type="predicted"/>